<dbReference type="InterPro" id="IPR019213">
    <property type="entry name" value="EhaD-like"/>
</dbReference>
<proteinExistence type="predicted"/>
<evidence type="ECO:0000256" key="1">
    <source>
        <dbReference type="SAM" id="Phobius"/>
    </source>
</evidence>
<dbReference type="Proteomes" id="UP000619545">
    <property type="component" value="Unassembled WGS sequence"/>
</dbReference>
<dbReference type="GeneID" id="1477777"/>
<gene>
    <name evidence="2" type="ORF">HA336_03945</name>
</gene>
<dbReference type="PIRSF" id="PIRSF006581">
    <property type="entry name" value="EhaD"/>
    <property type="match status" value="1"/>
</dbReference>
<reference evidence="2" key="1">
    <citation type="journal article" date="2020" name="bioRxiv">
        <title>A rank-normalized archaeal taxonomy based on genome phylogeny resolves widespread incomplete and uneven classifications.</title>
        <authorList>
            <person name="Rinke C."/>
            <person name="Chuvochina M."/>
            <person name="Mussig A.J."/>
            <person name="Chaumeil P.-A."/>
            <person name="Waite D.W."/>
            <person name="Whitman W.B."/>
            <person name="Parks D.H."/>
            <person name="Hugenholtz P."/>
        </authorList>
    </citation>
    <scope>NUCLEOTIDE SEQUENCE</scope>
    <source>
        <strain evidence="2">UBA8853</strain>
    </source>
</reference>
<protein>
    <submittedName>
        <fullName evidence="2">DUF2108 domain-containing protein</fullName>
    </submittedName>
</protein>
<dbReference type="RefSeq" id="WP_011018844.1">
    <property type="nucleotide sequence ID" value="NZ_DUJS01000004.1"/>
</dbReference>
<organism evidence="2 3">
    <name type="scientific">Methanopyrus kandleri</name>
    <dbReference type="NCBI Taxonomy" id="2320"/>
    <lineage>
        <taxon>Archaea</taxon>
        <taxon>Methanobacteriati</taxon>
        <taxon>Methanobacteriota</taxon>
        <taxon>Methanomada group</taxon>
        <taxon>Methanopyri</taxon>
        <taxon>Methanopyrales</taxon>
        <taxon>Methanopyraceae</taxon>
        <taxon>Methanopyrus</taxon>
    </lineage>
</organism>
<evidence type="ECO:0000313" key="2">
    <source>
        <dbReference type="EMBL" id="HII70366.1"/>
    </source>
</evidence>
<feature type="transmembrane region" description="Helical" evidence="1">
    <location>
        <begin position="47"/>
        <end position="71"/>
    </location>
</feature>
<comment type="caution">
    <text evidence="2">The sequence shown here is derived from an EMBL/GenBank/DDBJ whole genome shotgun (WGS) entry which is preliminary data.</text>
</comment>
<dbReference type="EMBL" id="DUJS01000004">
    <property type="protein sequence ID" value="HII70366.1"/>
    <property type="molecule type" value="Genomic_DNA"/>
</dbReference>
<keyword evidence="1" id="KW-0472">Membrane</keyword>
<accession>A0A832TB96</accession>
<dbReference type="Pfam" id="PF09881">
    <property type="entry name" value="EhaD"/>
    <property type="match status" value="1"/>
</dbReference>
<dbReference type="InterPro" id="IPR011308">
    <property type="entry name" value="Prd_NiFe_hyd_3_EhaD"/>
</dbReference>
<evidence type="ECO:0000313" key="3">
    <source>
        <dbReference type="Proteomes" id="UP000619545"/>
    </source>
</evidence>
<dbReference type="AlphaFoldDB" id="A0A832TB96"/>
<keyword evidence="1" id="KW-1133">Transmembrane helix</keyword>
<name>A0A832TB96_9EURY</name>
<sequence length="80" mass="8508">MNWLLLTSLTACVLGSIATVLRRDPLQKLPSIALVKSGMICAVAAEGYLDVAAAGVALEAVGTIMFCVYLIRIEEVRRSA</sequence>
<keyword evidence="1" id="KW-0812">Transmembrane</keyword>